<dbReference type="EMBL" id="PCGY01000010">
    <property type="protein sequence ID" value="PKU92983.1"/>
    <property type="molecule type" value="Genomic_DNA"/>
</dbReference>
<dbReference type="InterPro" id="IPR043429">
    <property type="entry name" value="ArtM/GltK/GlnP/TcyL/YhdX-like"/>
</dbReference>
<dbReference type="InterPro" id="IPR010065">
    <property type="entry name" value="AA_ABC_transptr_permease_3TM"/>
</dbReference>
<dbReference type="Proteomes" id="UP000233727">
    <property type="component" value="Unassembled WGS sequence"/>
</dbReference>
<evidence type="ECO:0000313" key="11">
    <source>
        <dbReference type="Proteomes" id="UP000233727"/>
    </source>
</evidence>
<sequence length="287" mass="31202">MPDLFNAKLVFTQIPQLLRYLPVTLELTVAAGVIGLALGFVIALIRVKRTPVLYQISTVYISVLRGTPIIVQLYISYFGIPIFLKYLNYWNGTNWDINSVPPVLFAILALAFNQSAFMAEVIRAAITAVDPGQLEAARSLGMSSAQVRRRVILPQAGVIALPGLMNSLIGLIKGTSLAFVCAVVDMTAAGQIMAGSSYRYFEMYCSLAIIYWVITLLLERVGAWLERRLSVPEQAPALRQVAQTEPEQAQPVQTAPARGSVRRLPALNTPGIATLAGTVAKEAVARD</sequence>
<keyword evidence="2 8" id="KW-0813">Transport</keyword>
<feature type="domain" description="ABC transmembrane type-1" evidence="9">
    <location>
        <begin position="21"/>
        <end position="222"/>
    </location>
</feature>
<evidence type="ECO:0000256" key="4">
    <source>
        <dbReference type="ARBA" id="ARBA00022692"/>
    </source>
</evidence>
<feature type="transmembrane region" description="Helical" evidence="8">
    <location>
        <begin position="20"/>
        <end position="45"/>
    </location>
</feature>
<dbReference type="Gene3D" id="1.10.3720.10">
    <property type="entry name" value="MetI-like"/>
    <property type="match status" value="1"/>
</dbReference>
<evidence type="ECO:0000259" key="9">
    <source>
        <dbReference type="PROSITE" id="PS50928"/>
    </source>
</evidence>
<dbReference type="InterPro" id="IPR035906">
    <property type="entry name" value="MetI-like_sf"/>
</dbReference>
<keyword evidence="6 8" id="KW-1133">Transmembrane helix</keyword>
<feature type="transmembrane region" description="Helical" evidence="8">
    <location>
        <begin position="95"/>
        <end position="113"/>
    </location>
</feature>
<dbReference type="NCBIfam" id="TIGR01726">
    <property type="entry name" value="HEQRo_perm_3TM"/>
    <property type="match status" value="1"/>
</dbReference>
<dbReference type="PANTHER" id="PTHR30614">
    <property type="entry name" value="MEMBRANE COMPONENT OF AMINO ACID ABC TRANSPORTER"/>
    <property type="match status" value="1"/>
</dbReference>
<evidence type="ECO:0000313" key="10">
    <source>
        <dbReference type="EMBL" id="PKU92983.1"/>
    </source>
</evidence>
<evidence type="ECO:0000256" key="2">
    <source>
        <dbReference type="ARBA" id="ARBA00022448"/>
    </source>
</evidence>
<dbReference type="InterPro" id="IPR000515">
    <property type="entry name" value="MetI-like"/>
</dbReference>
<evidence type="ECO:0000256" key="8">
    <source>
        <dbReference type="RuleBase" id="RU363032"/>
    </source>
</evidence>
<accession>A0A2N3QMU0</accession>
<evidence type="ECO:0000256" key="5">
    <source>
        <dbReference type="ARBA" id="ARBA00022970"/>
    </source>
</evidence>
<evidence type="ECO:0000256" key="3">
    <source>
        <dbReference type="ARBA" id="ARBA00022475"/>
    </source>
</evidence>
<dbReference type="STRING" id="33905.BTHE_0844"/>
<keyword evidence="5" id="KW-0029">Amino-acid transport</keyword>
<dbReference type="AlphaFoldDB" id="A0A2N3QMU0"/>
<feature type="transmembrane region" description="Helical" evidence="8">
    <location>
        <begin position="52"/>
        <end position="75"/>
    </location>
</feature>
<name>A0A2N3QMU0_9BIFI</name>
<keyword evidence="4 8" id="KW-0812">Transmembrane</keyword>
<dbReference type="GO" id="GO:0022857">
    <property type="term" value="F:transmembrane transporter activity"/>
    <property type="evidence" value="ECO:0007669"/>
    <property type="project" value="InterPro"/>
</dbReference>
<dbReference type="GeneID" id="78109400"/>
<gene>
    <name evidence="10" type="ORF">CQR47_0467</name>
</gene>
<evidence type="ECO:0000256" key="7">
    <source>
        <dbReference type="ARBA" id="ARBA00023136"/>
    </source>
</evidence>
<dbReference type="CDD" id="cd06261">
    <property type="entry name" value="TM_PBP2"/>
    <property type="match status" value="1"/>
</dbReference>
<keyword evidence="3" id="KW-1003">Cell membrane</keyword>
<comment type="subcellular location">
    <subcellularLocation>
        <location evidence="1 8">Cell membrane</location>
        <topology evidence="1 8">Multi-pass membrane protein</topology>
    </subcellularLocation>
</comment>
<dbReference type="Pfam" id="PF00528">
    <property type="entry name" value="BPD_transp_1"/>
    <property type="match status" value="1"/>
</dbReference>
<evidence type="ECO:0000256" key="1">
    <source>
        <dbReference type="ARBA" id="ARBA00004651"/>
    </source>
</evidence>
<keyword evidence="7 8" id="KW-0472">Membrane</keyword>
<organism evidence="10 11">
    <name type="scientific">Bifidobacterium thermophilum</name>
    <dbReference type="NCBI Taxonomy" id="33905"/>
    <lineage>
        <taxon>Bacteria</taxon>
        <taxon>Bacillati</taxon>
        <taxon>Actinomycetota</taxon>
        <taxon>Actinomycetes</taxon>
        <taxon>Bifidobacteriales</taxon>
        <taxon>Bifidobacteriaceae</taxon>
        <taxon>Bifidobacterium</taxon>
    </lineage>
</organism>
<feature type="transmembrane region" description="Helical" evidence="8">
    <location>
        <begin position="200"/>
        <end position="218"/>
    </location>
</feature>
<dbReference type="GO" id="GO:0006865">
    <property type="term" value="P:amino acid transport"/>
    <property type="evidence" value="ECO:0007669"/>
    <property type="project" value="UniProtKB-KW"/>
</dbReference>
<comment type="caution">
    <text evidence="10">The sequence shown here is derived from an EMBL/GenBank/DDBJ whole genome shotgun (WGS) entry which is preliminary data.</text>
</comment>
<dbReference type="SUPFAM" id="SSF161098">
    <property type="entry name" value="MetI-like"/>
    <property type="match status" value="1"/>
</dbReference>
<dbReference type="PROSITE" id="PS50928">
    <property type="entry name" value="ABC_TM1"/>
    <property type="match status" value="1"/>
</dbReference>
<proteinExistence type="inferred from homology"/>
<evidence type="ECO:0000256" key="6">
    <source>
        <dbReference type="ARBA" id="ARBA00022989"/>
    </source>
</evidence>
<dbReference type="RefSeq" id="WP_101451904.1">
    <property type="nucleotide sequence ID" value="NZ_PCGX01000007.1"/>
</dbReference>
<protein>
    <submittedName>
        <fullName evidence="10">Amino acid ABC transporter permease</fullName>
    </submittedName>
</protein>
<reference evidence="10 11" key="1">
    <citation type="submission" date="2017-10" db="EMBL/GenBank/DDBJ databases">
        <title>Bifidobacterium genomics.</title>
        <authorList>
            <person name="Lugli G.A."/>
            <person name="Milani C."/>
            <person name="Mancabelli L."/>
        </authorList>
    </citation>
    <scope>NUCLEOTIDE SEQUENCE [LARGE SCALE GENOMIC DNA]</scope>
    <source>
        <strain evidence="10 11">1542B</strain>
    </source>
</reference>
<dbReference type="GO" id="GO:0043190">
    <property type="term" value="C:ATP-binding cassette (ABC) transporter complex"/>
    <property type="evidence" value="ECO:0007669"/>
    <property type="project" value="InterPro"/>
</dbReference>
<dbReference type="PANTHER" id="PTHR30614:SF0">
    <property type="entry name" value="L-CYSTINE TRANSPORT SYSTEM PERMEASE PROTEIN TCYL"/>
    <property type="match status" value="1"/>
</dbReference>
<comment type="similarity">
    <text evidence="8">Belongs to the binding-protein-dependent transport system permease family.</text>
</comment>